<sequence length="566" mass="65263">MRTLLFLSLLFIHFASFAQVSVEVSFPSSEKTLDGRLLLLISNNNKSEPRMQINEGHDTQMVFGLDLDNHAAAKSMLINSTNSLGFPIQSLADVPSGDYYVQVLLHKYEIFKRKDGHVVKLPMDRGEGQQWNLAPGNIYSKPIKITINQKVKSLVKVVLNQTIPPIEEPKDTKYIKHIKIQSKLLTEFWGRPMYVGAHVLLPEGFDEHPDVKYPLAIFHGHFPSDFDGFRTTPPDENLPDTYNERFKINGYAKIVQQEAYDFYKMWTGPTFPRVLAIEIQHPCPYYDDSYAVNSENIGPYGDALTYELIPYIEKQFRGIGEGWARFTYGGSTGGWEALAVQVKYPDEYNGCFAACPDPIDFRAFTTVNIYEDKNAYFYESDYKKTLKPAHRDYLGQISTTVQDGNLHELVLGTKTRSGQQYDIWEAVYSPVGKDGYPMRIWDKKTGVIDHNVAKYWKENYDLTYILKRDWPVNGPKWQGKIRIYCGDMDNYYLNNAVYLAEEELKNLTGPTYDGEVDYGDRAEHCWNGDHTQPNYISRLRYHRMFIPKWVKEMKAPAEADVSSWKY</sequence>
<keyword evidence="1" id="KW-0732">Signal</keyword>
<reference evidence="3" key="1">
    <citation type="journal article" date="2019" name="Int. J. Syst. Evol. Microbiol.">
        <title>The Global Catalogue of Microorganisms (GCM) 10K type strain sequencing project: providing services to taxonomists for standard genome sequencing and annotation.</title>
        <authorList>
            <consortium name="The Broad Institute Genomics Platform"/>
            <consortium name="The Broad Institute Genome Sequencing Center for Infectious Disease"/>
            <person name="Wu L."/>
            <person name="Ma J."/>
        </authorList>
    </citation>
    <scope>NUCLEOTIDE SEQUENCE [LARGE SCALE GENOMIC DNA]</scope>
    <source>
        <strain evidence="3">CECT 7956</strain>
    </source>
</reference>
<feature type="chain" id="PRO_5045297870" description="Esterase" evidence="1">
    <location>
        <begin position="19"/>
        <end position="566"/>
    </location>
</feature>
<evidence type="ECO:0000313" key="3">
    <source>
        <dbReference type="Proteomes" id="UP001595616"/>
    </source>
</evidence>
<evidence type="ECO:0008006" key="4">
    <source>
        <dbReference type="Google" id="ProtNLM"/>
    </source>
</evidence>
<dbReference type="PANTHER" id="PTHR48098">
    <property type="entry name" value="ENTEROCHELIN ESTERASE-RELATED"/>
    <property type="match status" value="1"/>
</dbReference>
<feature type="signal peptide" evidence="1">
    <location>
        <begin position="1"/>
        <end position="18"/>
    </location>
</feature>
<keyword evidence="3" id="KW-1185">Reference proteome</keyword>
<gene>
    <name evidence="2" type="ORF">ACFOOI_15145</name>
</gene>
<proteinExistence type="predicted"/>
<protein>
    <recommendedName>
        <fullName evidence="4">Esterase</fullName>
    </recommendedName>
</protein>
<accession>A0ABV7YYA6</accession>
<evidence type="ECO:0000256" key="1">
    <source>
        <dbReference type="SAM" id="SignalP"/>
    </source>
</evidence>
<dbReference type="RefSeq" id="WP_379838854.1">
    <property type="nucleotide sequence ID" value="NZ_JBHRYQ010000001.1"/>
</dbReference>
<dbReference type="Proteomes" id="UP001595616">
    <property type="component" value="Unassembled WGS sequence"/>
</dbReference>
<organism evidence="2 3">
    <name type="scientific">Lacihabitans lacunae</name>
    <dbReference type="NCBI Taxonomy" id="1028214"/>
    <lineage>
        <taxon>Bacteria</taxon>
        <taxon>Pseudomonadati</taxon>
        <taxon>Bacteroidota</taxon>
        <taxon>Cytophagia</taxon>
        <taxon>Cytophagales</taxon>
        <taxon>Leadbetterellaceae</taxon>
        <taxon>Lacihabitans</taxon>
    </lineage>
</organism>
<dbReference type="EMBL" id="JBHRYQ010000001">
    <property type="protein sequence ID" value="MFC3811995.1"/>
    <property type="molecule type" value="Genomic_DNA"/>
</dbReference>
<dbReference type="InterPro" id="IPR050583">
    <property type="entry name" value="Mycobacterial_A85_antigen"/>
</dbReference>
<dbReference type="PANTHER" id="PTHR48098:SF3">
    <property type="entry name" value="IRON(III) ENTEROBACTIN ESTERASE"/>
    <property type="match status" value="1"/>
</dbReference>
<comment type="caution">
    <text evidence="2">The sequence shown here is derived from an EMBL/GenBank/DDBJ whole genome shotgun (WGS) entry which is preliminary data.</text>
</comment>
<dbReference type="SUPFAM" id="SSF53474">
    <property type="entry name" value="alpha/beta-Hydrolases"/>
    <property type="match status" value="1"/>
</dbReference>
<dbReference type="Gene3D" id="3.40.50.1820">
    <property type="entry name" value="alpha/beta hydrolase"/>
    <property type="match status" value="1"/>
</dbReference>
<evidence type="ECO:0000313" key="2">
    <source>
        <dbReference type="EMBL" id="MFC3811995.1"/>
    </source>
</evidence>
<name>A0ABV7YYA6_9BACT</name>
<dbReference type="InterPro" id="IPR029058">
    <property type="entry name" value="AB_hydrolase_fold"/>
</dbReference>